<feature type="compositionally biased region" description="Polar residues" evidence="1">
    <location>
        <begin position="144"/>
        <end position="153"/>
    </location>
</feature>
<sequence>MGAADHPSSHGAYNCEKLSVSRPTTYPTGGWRRLEWQWAEMDGGRTTIDDRAREAFTHASMRQTPPPHPPHWGSRLALAAGIVTHRDTALRPTRAMRKRTHQNPRATADDETTAATSAYAPRYLNEAALTVTELWATDIDGQRPTTVRTSHADPNTPFAALRRPSTI</sequence>
<protein>
    <submittedName>
        <fullName evidence="2">Uncharacterized protein</fullName>
    </submittedName>
</protein>
<keyword evidence="3" id="KW-1185">Reference proteome</keyword>
<dbReference type="Proteomes" id="UP000521943">
    <property type="component" value="Unassembled WGS sequence"/>
</dbReference>
<gene>
    <name evidence="2" type="ORF">DFP72DRAFT_920934</name>
</gene>
<comment type="caution">
    <text evidence="2">The sequence shown here is derived from an EMBL/GenBank/DDBJ whole genome shotgun (WGS) entry which is preliminary data.</text>
</comment>
<accession>A0A8H6HIM4</accession>
<reference evidence="2 3" key="1">
    <citation type="submission" date="2020-07" db="EMBL/GenBank/DDBJ databases">
        <title>Comparative genomics of pyrophilous fungi reveals a link between fire events and developmental genes.</title>
        <authorList>
            <consortium name="DOE Joint Genome Institute"/>
            <person name="Steindorff A.S."/>
            <person name="Carver A."/>
            <person name="Calhoun S."/>
            <person name="Stillman K."/>
            <person name="Liu H."/>
            <person name="Lipzen A."/>
            <person name="Pangilinan J."/>
            <person name="Labutti K."/>
            <person name="Bruns T.D."/>
            <person name="Grigoriev I.V."/>
        </authorList>
    </citation>
    <scope>NUCLEOTIDE SEQUENCE [LARGE SCALE GENOMIC DNA]</scope>
    <source>
        <strain evidence="2 3">CBS 144469</strain>
    </source>
</reference>
<evidence type="ECO:0000313" key="3">
    <source>
        <dbReference type="Proteomes" id="UP000521943"/>
    </source>
</evidence>
<dbReference type="EMBL" id="JACGCI010000085">
    <property type="protein sequence ID" value="KAF6747037.1"/>
    <property type="molecule type" value="Genomic_DNA"/>
</dbReference>
<dbReference type="AlphaFoldDB" id="A0A8H6HIM4"/>
<organism evidence="2 3">
    <name type="scientific">Ephemerocybe angulata</name>
    <dbReference type="NCBI Taxonomy" id="980116"/>
    <lineage>
        <taxon>Eukaryota</taxon>
        <taxon>Fungi</taxon>
        <taxon>Dikarya</taxon>
        <taxon>Basidiomycota</taxon>
        <taxon>Agaricomycotina</taxon>
        <taxon>Agaricomycetes</taxon>
        <taxon>Agaricomycetidae</taxon>
        <taxon>Agaricales</taxon>
        <taxon>Agaricineae</taxon>
        <taxon>Psathyrellaceae</taxon>
        <taxon>Ephemerocybe</taxon>
    </lineage>
</organism>
<evidence type="ECO:0000256" key="1">
    <source>
        <dbReference type="SAM" id="MobiDB-lite"/>
    </source>
</evidence>
<feature type="region of interest" description="Disordered" evidence="1">
    <location>
        <begin position="144"/>
        <end position="167"/>
    </location>
</feature>
<name>A0A8H6HIM4_9AGAR</name>
<evidence type="ECO:0000313" key="2">
    <source>
        <dbReference type="EMBL" id="KAF6747037.1"/>
    </source>
</evidence>
<proteinExistence type="predicted"/>